<reference evidence="5 6" key="1">
    <citation type="journal article" date="2020" name="Genomics">
        <title>Complete, high-quality genomes from long-read metagenomic sequencing of two wolf lichen thalli reveals enigmatic genome architecture.</title>
        <authorList>
            <person name="McKenzie S.K."/>
            <person name="Walston R.F."/>
            <person name="Allen J.L."/>
        </authorList>
    </citation>
    <scope>NUCLEOTIDE SEQUENCE [LARGE SCALE GENOMIC DNA]</scope>
    <source>
        <strain evidence="5">WasteWater2</strain>
    </source>
</reference>
<comment type="caution">
    <text evidence="5">The sequence shown here is derived from an EMBL/GenBank/DDBJ whole genome shotgun (WGS) entry which is preliminary data.</text>
</comment>
<dbReference type="SUPFAM" id="SSF48403">
    <property type="entry name" value="Ankyrin repeat"/>
    <property type="match status" value="1"/>
</dbReference>
<dbReference type="Proteomes" id="UP000578531">
    <property type="component" value="Unassembled WGS sequence"/>
</dbReference>
<organism evidence="5 6">
    <name type="scientific">Letharia columbiana</name>
    <dbReference type="NCBI Taxonomy" id="112416"/>
    <lineage>
        <taxon>Eukaryota</taxon>
        <taxon>Fungi</taxon>
        <taxon>Dikarya</taxon>
        <taxon>Ascomycota</taxon>
        <taxon>Pezizomycotina</taxon>
        <taxon>Lecanoromycetes</taxon>
        <taxon>OSLEUM clade</taxon>
        <taxon>Lecanoromycetidae</taxon>
        <taxon>Lecanorales</taxon>
        <taxon>Lecanorineae</taxon>
        <taxon>Parmeliaceae</taxon>
        <taxon>Letharia</taxon>
    </lineage>
</organism>
<dbReference type="EMBL" id="JACCJC010000015">
    <property type="protein sequence ID" value="KAF6237097.1"/>
    <property type="molecule type" value="Genomic_DNA"/>
</dbReference>
<evidence type="ECO:0000256" key="4">
    <source>
        <dbReference type="SAM" id="MobiDB-lite"/>
    </source>
</evidence>
<evidence type="ECO:0000256" key="1">
    <source>
        <dbReference type="ARBA" id="ARBA00022737"/>
    </source>
</evidence>
<dbReference type="AlphaFoldDB" id="A0A8H6FYC8"/>
<evidence type="ECO:0000313" key="6">
    <source>
        <dbReference type="Proteomes" id="UP000578531"/>
    </source>
</evidence>
<dbReference type="PROSITE" id="PS50088">
    <property type="entry name" value="ANK_REPEAT"/>
    <property type="match status" value="1"/>
</dbReference>
<dbReference type="InterPro" id="IPR036770">
    <property type="entry name" value="Ankyrin_rpt-contain_sf"/>
</dbReference>
<evidence type="ECO:0008006" key="7">
    <source>
        <dbReference type="Google" id="ProtNLM"/>
    </source>
</evidence>
<evidence type="ECO:0000313" key="5">
    <source>
        <dbReference type="EMBL" id="KAF6237097.1"/>
    </source>
</evidence>
<feature type="region of interest" description="Disordered" evidence="4">
    <location>
        <begin position="63"/>
        <end position="112"/>
    </location>
</feature>
<feature type="repeat" description="ANK" evidence="3">
    <location>
        <begin position="13"/>
        <end position="40"/>
    </location>
</feature>
<evidence type="ECO:0000256" key="2">
    <source>
        <dbReference type="ARBA" id="ARBA00023043"/>
    </source>
</evidence>
<protein>
    <recommendedName>
        <fullName evidence="7">Ankyrin repeat protein</fullName>
    </recommendedName>
</protein>
<sequence length="112" mass="12050">MGLMSTAIPGQSLRAASRQGHENVVKMLLDNGANVNAPSGSQRDSPLWAASRRGHENVAKMLIAEGAVMPNEESTRRKEKRRKESEESEEEDDPPAQQAGAVDPFATPAIAN</sequence>
<dbReference type="GeneID" id="59286229"/>
<dbReference type="OrthoDB" id="20872at2759"/>
<dbReference type="PANTHER" id="PTHR24171">
    <property type="entry name" value="ANKYRIN REPEAT DOMAIN-CONTAINING PROTEIN 39-RELATED"/>
    <property type="match status" value="1"/>
</dbReference>
<dbReference type="InterPro" id="IPR002110">
    <property type="entry name" value="Ankyrin_rpt"/>
</dbReference>
<keyword evidence="6" id="KW-1185">Reference proteome</keyword>
<dbReference type="RefSeq" id="XP_037166425.1">
    <property type="nucleotide sequence ID" value="XM_037306487.1"/>
</dbReference>
<accession>A0A8H6FYC8</accession>
<proteinExistence type="predicted"/>
<keyword evidence="2 3" id="KW-0040">ANK repeat</keyword>
<keyword evidence="1" id="KW-0677">Repeat</keyword>
<dbReference type="Gene3D" id="1.25.40.20">
    <property type="entry name" value="Ankyrin repeat-containing domain"/>
    <property type="match status" value="1"/>
</dbReference>
<dbReference type="SMART" id="SM00248">
    <property type="entry name" value="ANK"/>
    <property type="match status" value="2"/>
</dbReference>
<dbReference type="Pfam" id="PF13637">
    <property type="entry name" value="Ank_4"/>
    <property type="match status" value="1"/>
</dbReference>
<gene>
    <name evidence="5" type="ORF">HO173_004565</name>
</gene>
<evidence type="ECO:0000256" key="3">
    <source>
        <dbReference type="PROSITE-ProRule" id="PRU00023"/>
    </source>
</evidence>
<name>A0A8H6FYC8_9LECA</name>
<dbReference type="PROSITE" id="PS50297">
    <property type="entry name" value="ANK_REP_REGION"/>
    <property type="match status" value="1"/>
</dbReference>